<sequence>MYELWCREVGFDCGGVVRGATVEAVLKQAASHASEVHGTQVTPELAEKVRKLIREQQSAPGGA</sequence>
<evidence type="ECO:0000313" key="2">
    <source>
        <dbReference type="Proteomes" id="UP000532440"/>
    </source>
</evidence>
<dbReference type="Pfam" id="PF06348">
    <property type="entry name" value="DUF1059"/>
    <property type="match status" value="1"/>
</dbReference>
<reference evidence="1 2" key="1">
    <citation type="submission" date="2020-08" db="EMBL/GenBank/DDBJ databases">
        <title>Genomic Encyclopedia of Type Strains, Phase IV (KMG-IV): sequencing the most valuable type-strain genomes for metagenomic binning, comparative biology and taxonomic classification.</title>
        <authorList>
            <person name="Goeker M."/>
        </authorList>
    </citation>
    <scope>NUCLEOTIDE SEQUENCE [LARGE SCALE GENOMIC DNA]</scope>
    <source>
        <strain evidence="1 2">DSM 29781</strain>
    </source>
</reference>
<accession>A0A7W8HJJ3</accession>
<dbReference type="AlphaFoldDB" id="A0A7W8HJJ3"/>
<organism evidence="1 2">
    <name type="scientific">Quisquiliibacterium transsilvanicum</name>
    <dbReference type="NCBI Taxonomy" id="1549638"/>
    <lineage>
        <taxon>Bacteria</taxon>
        <taxon>Pseudomonadati</taxon>
        <taxon>Pseudomonadota</taxon>
        <taxon>Betaproteobacteria</taxon>
        <taxon>Burkholderiales</taxon>
        <taxon>Burkholderiaceae</taxon>
        <taxon>Quisquiliibacterium</taxon>
    </lineage>
</organism>
<dbReference type="Proteomes" id="UP000532440">
    <property type="component" value="Unassembled WGS sequence"/>
</dbReference>
<evidence type="ECO:0000313" key="1">
    <source>
        <dbReference type="EMBL" id="MBB5272616.1"/>
    </source>
</evidence>
<proteinExistence type="predicted"/>
<comment type="caution">
    <text evidence="1">The sequence shown here is derived from an EMBL/GenBank/DDBJ whole genome shotgun (WGS) entry which is preliminary data.</text>
</comment>
<dbReference type="RefSeq" id="WP_183968312.1">
    <property type="nucleotide sequence ID" value="NZ_BAABEW010000012.1"/>
</dbReference>
<keyword evidence="2" id="KW-1185">Reference proteome</keyword>
<dbReference type="InterPro" id="IPR009409">
    <property type="entry name" value="DUF1059"/>
</dbReference>
<protein>
    <submittedName>
        <fullName evidence="1">Putative small metal-binding protein</fullName>
    </submittedName>
</protein>
<dbReference type="EMBL" id="JACHGB010000005">
    <property type="protein sequence ID" value="MBB5272616.1"/>
    <property type="molecule type" value="Genomic_DNA"/>
</dbReference>
<gene>
    <name evidence="1" type="ORF">HNQ70_002639</name>
</gene>
<name>A0A7W8HJJ3_9BURK</name>